<name>A0A0A9CSH4_ARUDO</name>
<protein>
    <submittedName>
        <fullName evidence="2">Uncharacterized protein</fullName>
    </submittedName>
</protein>
<feature type="region of interest" description="Disordered" evidence="1">
    <location>
        <begin position="1"/>
        <end position="21"/>
    </location>
</feature>
<organism evidence="2">
    <name type="scientific">Arundo donax</name>
    <name type="common">Giant reed</name>
    <name type="synonym">Donax arundinaceus</name>
    <dbReference type="NCBI Taxonomy" id="35708"/>
    <lineage>
        <taxon>Eukaryota</taxon>
        <taxon>Viridiplantae</taxon>
        <taxon>Streptophyta</taxon>
        <taxon>Embryophyta</taxon>
        <taxon>Tracheophyta</taxon>
        <taxon>Spermatophyta</taxon>
        <taxon>Magnoliopsida</taxon>
        <taxon>Liliopsida</taxon>
        <taxon>Poales</taxon>
        <taxon>Poaceae</taxon>
        <taxon>PACMAD clade</taxon>
        <taxon>Arundinoideae</taxon>
        <taxon>Arundineae</taxon>
        <taxon>Arundo</taxon>
    </lineage>
</organism>
<dbReference type="AlphaFoldDB" id="A0A0A9CSH4"/>
<reference evidence="2" key="2">
    <citation type="journal article" date="2015" name="Data Brief">
        <title>Shoot transcriptome of the giant reed, Arundo donax.</title>
        <authorList>
            <person name="Barrero R.A."/>
            <person name="Guerrero F.D."/>
            <person name="Moolhuijzen P."/>
            <person name="Goolsby J.A."/>
            <person name="Tidwell J."/>
            <person name="Bellgard S.E."/>
            <person name="Bellgard M.I."/>
        </authorList>
    </citation>
    <scope>NUCLEOTIDE SEQUENCE</scope>
    <source>
        <tissue evidence="2">Shoot tissue taken approximately 20 cm above the soil surface</tissue>
    </source>
</reference>
<evidence type="ECO:0000256" key="1">
    <source>
        <dbReference type="SAM" id="MobiDB-lite"/>
    </source>
</evidence>
<accession>A0A0A9CSH4</accession>
<evidence type="ECO:0000313" key="2">
    <source>
        <dbReference type="EMBL" id="JAD76340.1"/>
    </source>
</evidence>
<proteinExistence type="predicted"/>
<reference evidence="2" key="1">
    <citation type="submission" date="2014-09" db="EMBL/GenBank/DDBJ databases">
        <authorList>
            <person name="Magalhaes I.L.F."/>
            <person name="Oliveira U."/>
            <person name="Santos F.R."/>
            <person name="Vidigal T.H.D.A."/>
            <person name="Brescovit A.D."/>
            <person name="Santos A.J."/>
        </authorList>
    </citation>
    <scope>NUCLEOTIDE SEQUENCE</scope>
    <source>
        <tissue evidence="2">Shoot tissue taken approximately 20 cm above the soil surface</tissue>
    </source>
</reference>
<sequence length="167" mass="18433">MGTIPTTRLAPVENSNEGNKDDSNVSLCGELNWLSSSADSCEDIFRRYLAFTTADVENGWYGGTLIYDQDENSGAYKHYSELCQGSVMDPFEHDPEKERHYAEALSVDIDITNDARVEAEMQAALDDYQIIGSDLSIVPSCGALAEDPSQLTRWIIGDEKLRVGTAQ</sequence>
<dbReference type="EMBL" id="GBRH01221555">
    <property type="protein sequence ID" value="JAD76340.1"/>
    <property type="molecule type" value="Transcribed_RNA"/>
</dbReference>